<feature type="compositionally biased region" description="Basic residues" evidence="1">
    <location>
        <begin position="20"/>
        <end position="32"/>
    </location>
</feature>
<sequence length="93" mass="10177">MAVLQDEIARLRGILEKRGAGGKRKKREKKIRIGPEGESITEENDDDKAEKQAIMANSNIIAEVTAHADSFLIRNSAFSVPTSCSPPPTWTLA</sequence>
<protein>
    <submittedName>
        <fullName evidence="3">Uncharacterized protein</fullName>
    </submittedName>
</protein>
<evidence type="ECO:0000313" key="2">
    <source>
        <dbReference type="Proteomes" id="UP000887564"/>
    </source>
</evidence>
<dbReference type="WBParaSite" id="PEQ_0000437801-mRNA-1">
    <property type="protein sequence ID" value="PEQ_0000437801-mRNA-1"/>
    <property type="gene ID" value="PEQ_0000437801"/>
</dbReference>
<dbReference type="Proteomes" id="UP000887564">
    <property type="component" value="Unplaced"/>
</dbReference>
<evidence type="ECO:0000313" key="3">
    <source>
        <dbReference type="WBParaSite" id="PEQ_0000437801-mRNA-1"/>
    </source>
</evidence>
<feature type="region of interest" description="Disordered" evidence="1">
    <location>
        <begin position="17"/>
        <end position="47"/>
    </location>
</feature>
<keyword evidence="2" id="KW-1185">Reference proteome</keyword>
<proteinExistence type="predicted"/>
<organism evidence="2 3">
    <name type="scientific">Parascaris equorum</name>
    <name type="common">Equine roundworm</name>
    <dbReference type="NCBI Taxonomy" id="6256"/>
    <lineage>
        <taxon>Eukaryota</taxon>
        <taxon>Metazoa</taxon>
        <taxon>Ecdysozoa</taxon>
        <taxon>Nematoda</taxon>
        <taxon>Chromadorea</taxon>
        <taxon>Rhabditida</taxon>
        <taxon>Spirurina</taxon>
        <taxon>Ascaridomorpha</taxon>
        <taxon>Ascaridoidea</taxon>
        <taxon>Ascarididae</taxon>
        <taxon>Parascaris</taxon>
    </lineage>
</organism>
<accession>A0A914RD02</accession>
<reference evidence="3" key="1">
    <citation type="submission" date="2022-11" db="UniProtKB">
        <authorList>
            <consortium name="WormBaseParasite"/>
        </authorList>
    </citation>
    <scope>IDENTIFICATION</scope>
</reference>
<name>A0A914RD02_PAREQ</name>
<evidence type="ECO:0000256" key="1">
    <source>
        <dbReference type="SAM" id="MobiDB-lite"/>
    </source>
</evidence>
<dbReference type="AlphaFoldDB" id="A0A914RD02"/>